<evidence type="ECO:0000259" key="9">
    <source>
        <dbReference type="Pfam" id="PF02776"/>
    </source>
</evidence>
<dbReference type="HAMAP" id="MF_01659">
    <property type="entry name" value="MenD"/>
    <property type="match status" value="1"/>
</dbReference>
<dbReference type="Pfam" id="PF02775">
    <property type="entry name" value="TPP_enzyme_C"/>
    <property type="match status" value="1"/>
</dbReference>
<dbReference type="EC" id="2.2.1.9" evidence="6"/>
<keyword evidence="11" id="KW-1185">Reference proteome</keyword>
<dbReference type="UniPathway" id="UPA01057">
    <property type="reaction ID" value="UER00164"/>
</dbReference>
<dbReference type="PANTHER" id="PTHR42916:SF1">
    <property type="entry name" value="PROTEIN PHYLLO, CHLOROPLASTIC"/>
    <property type="match status" value="1"/>
</dbReference>
<dbReference type="AlphaFoldDB" id="A0A0Q0YDH0"/>
<dbReference type="GO" id="GO:0000287">
    <property type="term" value="F:magnesium ion binding"/>
    <property type="evidence" value="ECO:0007669"/>
    <property type="project" value="UniProtKB-UniRule"/>
</dbReference>
<dbReference type="InterPro" id="IPR011766">
    <property type="entry name" value="TPP_enzyme_TPP-bd"/>
</dbReference>
<feature type="domain" description="Thiamine pyrophosphate enzyme N-terminal TPP-binding" evidence="9">
    <location>
        <begin position="19"/>
        <end position="119"/>
    </location>
</feature>
<evidence type="ECO:0000256" key="6">
    <source>
        <dbReference type="HAMAP-Rule" id="MF_01659"/>
    </source>
</evidence>
<keyword evidence="1 6" id="KW-0808">Transferase</keyword>
<keyword evidence="5 6" id="KW-0464">Manganese</keyword>
<evidence type="ECO:0000256" key="7">
    <source>
        <dbReference type="SAM" id="MobiDB-lite"/>
    </source>
</evidence>
<dbReference type="UniPathway" id="UPA00079"/>
<dbReference type="PANTHER" id="PTHR42916">
    <property type="entry name" value="2-SUCCINYL-5-ENOLPYRUVYL-6-HYDROXY-3-CYCLOHEXENE-1-CARBOXYLATE SYNTHASE"/>
    <property type="match status" value="1"/>
</dbReference>
<comment type="similarity">
    <text evidence="6">Belongs to the TPP enzyme family. MenD subfamily.</text>
</comment>
<accession>A0A0Q0YDH0</accession>
<dbReference type="InterPro" id="IPR029061">
    <property type="entry name" value="THDP-binding"/>
</dbReference>
<dbReference type="GO" id="GO:0030145">
    <property type="term" value="F:manganese ion binding"/>
    <property type="evidence" value="ECO:0007669"/>
    <property type="project" value="UniProtKB-UniRule"/>
</dbReference>
<dbReference type="SUPFAM" id="SSF52518">
    <property type="entry name" value="Thiamin diphosphate-binding fold (THDP-binding)"/>
    <property type="match status" value="2"/>
</dbReference>
<evidence type="ECO:0000256" key="1">
    <source>
        <dbReference type="ARBA" id="ARBA00022679"/>
    </source>
</evidence>
<dbReference type="GO" id="GO:0030976">
    <property type="term" value="F:thiamine pyrophosphate binding"/>
    <property type="evidence" value="ECO:0007669"/>
    <property type="project" value="UniProtKB-UniRule"/>
</dbReference>
<comment type="caution">
    <text evidence="10">The sequence shown here is derived from an EMBL/GenBank/DDBJ whole genome shotgun (WGS) entry which is preliminary data.</text>
</comment>
<keyword evidence="3 6" id="KW-0460">Magnesium</keyword>
<sequence>MSAPLLAREVAAAVAPYLTDVVLCPGSRNSALTLALLARRDLRVHVRIDERSAAFLALGMARQQRRPVAVVMTSGTAVANCLPAVIEAAQAHVPLVVLSADRPRALVGTGASQTIDQVGLFGAYAPTVQVESLGEVGQIRQALAEFPQVHLNVAFDIPLVPEALPAREGEAHQPRQASTGQADHGEARVDLGRPTLVIAGDEAWEVEELAEVPTIAEPSAPTPFHPVHPLAAHLLSGAIGGQGGEESIVTKPEQVIVVGHPTLHRPVLALLEDPEVEVTVLSRTGTVTDPGRHARRVASRVTVTGQTPGRWYAITRAASEMAAQAVREAVASSEYGFTGLHVAAAVADSVAVGDALFLAASNAVRDASLVGLPFSGVDTHTPRGAAGIDGTVSQAVGLALAAQAADPTAVRAPRTVALLGDLALLHDAGGLLIGPMEPRPENLTLVVANDDGGGIFETLEMGAPALRESFERGFGTPHGARMEELCAAYGVDYARAGSLSELLGALDEAEEAGGFRLIEARTRRDTRRDLHSALERALRVSP</sequence>
<comment type="cofactor">
    <cofactor evidence="6">
        <name>Mg(2+)</name>
        <dbReference type="ChEBI" id="CHEBI:18420"/>
    </cofactor>
    <cofactor evidence="6">
        <name>Mn(2+)</name>
        <dbReference type="ChEBI" id="CHEBI:29035"/>
    </cofactor>
</comment>
<keyword evidence="2 6" id="KW-0479">Metal-binding</keyword>
<protein>
    <recommendedName>
        <fullName evidence="6">2-succinyl-5-enolpyruvyl-6-hydroxy-3-cyclohexene-1-carboxylate synthase</fullName>
        <shortName evidence="6">SEPHCHC synthase</shortName>
        <ecNumber evidence="6">2.2.1.9</ecNumber>
    </recommendedName>
    <alternativeName>
        <fullName evidence="6">Menaquinone biosynthesis protein MenD</fullName>
    </alternativeName>
</protein>
<feature type="region of interest" description="Disordered" evidence="7">
    <location>
        <begin position="167"/>
        <end position="186"/>
    </location>
</feature>
<feature type="domain" description="Thiamine pyrophosphate enzyme TPP-binding" evidence="8">
    <location>
        <begin position="390"/>
        <end position="519"/>
    </location>
</feature>
<dbReference type="PATRIC" id="fig|1544416.3.peg.1164"/>
<comment type="cofactor">
    <cofactor evidence="6">
        <name>thiamine diphosphate</name>
        <dbReference type="ChEBI" id="CHEBI:58937"/>
    </cofactor>
    <text evidence="6">Binds 1 thiamine pyrophosphate per subunit.</text>
</comment>
<comment type="subunit">
    <text evidence="6">Homodimer.</text>
</comment>
<dbReference type="STRING" id="1544416.Cocul_01160"/>
<reference evidence="10 11" key="1">
    <citation type="submission" date="2015-10" db="EMBL/GenBank/DDBJ databases">
        <title>Corynebacteirum lowii and Corynebacterium oculi species nova, derived from human clinical disease and and emended description of Corynebacterium mastiditis.</title>
        <authorList>
            <person name="Bernard K."/>
            <person name="Pacheco A.L."/>
            <person name="Mcdougall C."/>
            <person name="Burtx T."/>
            <person name="Weibe D."/>
            <person name="Tyler S."/>
            <person name="Olson A.B."/>
            <person name="Cnockaert M."/>
            <person name="Eguchi H."/>
            <person name="Kuwahara T."/>
            <person name="Nakayama-Imaohji H."/>
            <person name="Boudewijins M."/>
            <person name="Van Hoecke F."/>
            <person name="Bernier A.-M."/>
            <person name="Vandamme P."/>
        </authorList>
    </citation>
    <scope>NUCLEOTIDE SEQUENCE [LARGE SCALE GENOMIC DNA]</scope>
    <source>
        <strain evidence="10 11">NML 130210</strain>
    </source>
</reference>
<gene>
    <name evidence="6 10" type="primary">menD</name>
    <name evidence="10" type="ORF">Cocul_01160</name>
</gene>
<evidence type="ECO:0000313" key="11">
    <source>
        <dbReference type="Proteomes" id="UP000050517"/>
    </source>
</evidence>
<dbReference type="GO" id="GO:0009234">
    <property type="term" value="P:menaquinone biosynthetic process"/>
    <property type="evidence" value="ECO:0007669"/>
    <property type="project" value="UniProtKB-UniRule"/>
</dbReference>
<evidence type="ECO:0000256" key="2">
    <source>
        <dbReference type="ARBA" id="ARBA00022723"/>
    </source>
</evidence>
<comment type="function">
    <text evidence="6">Catalyzes the thiamine diphosphate-dependent decarboxylation of 2-oxoglutarate and the subsequent addition of the resulting succinic semialdehyde-thiamine pyrophosphate anion to isochorismate to yield 2-succinyl-5-enolpyruvyl-6-hydroxy-3-cyclohexene-1-carboxylate (SEPHCHC).</text>
</comment>
<evidence type="ECO:0000313" key="10">
    <source>
        <dbReference type="EMBL" id="KQB84359.1"/>
    </source>
</evidence>
<dbReference type="RefSeq" id="WP_055122298.1">
    <property type="nucleotide sequence ID" value="NZ_LKST01000002.1"/>
</dbReference>
<organism evidence="10 11">
    <name type="scientific">Corynebacterium oculi</name>
    <dbReference type="NCBI Taxonomy" id="1544416"/>
    <lineage>
        <taxon>Bacteria</taxon>
        <taxon>Bacillati</taxon>
        <taxon>Actinomycetota</taxon>
        <taxon>Actinomycetes</taxon>
        <taxon>Mycobacteriales</taxon>
        <taxon>Corynebacteriaceae</taxon>
        <taxon>Corynebacterium</taxon>
    </lineage>
</organism>
<dbReference type="GO" id="GO:0070204">
    <property type="term" value="F:2-succinyl-5-enolpyruvyl-6-hydroxy-3-cyclohexene-1-carboxylic-acid synthase activity"/>
    <property type="evidence" value="ECO:0007669"/>
    <property type="project" value="UniProtKB-UniRule"/>
</dbReference>
<evidence type="ECO:0000256" key="4">
    <source>
        <dbReference type="ARBA" id="ARBA00023052"/>
    </source>
</evidence>
<name>A0A0Q0YDH0_9CORY</name>
<dbReference type="OrthoDB" id="9791859at2"/>
<dbReference type="Pfam" id="PF02776">
    <property type="entry name" value="TPP_enzyme_N"/>
    <property type="match status" value="1"/>
</dbReference>
<dbReference type="PIRSF" id="PIRSF004983">
    <property type="entry name" value="MenD"/>
    <property type="match status" value="1"/>
</dbReference>
<dbReference type="InterPro" id="IPR004433">
    <property type="entry name" value="MenaQ_synth_MenD"/>
</dbReference>
<dbReference type="Proteomes" id="UP000050517">
    <property type="component" value="Unassembled WGS sequence"/>
</dbReference>
<dbReference type="InterPro" id="IPR012001">
    <property type="entry name" value="Thiamin_PyroP_enz_TPP-bd_dom"/>
</dbReference>
<dbReference type="Gene3D" id="3.40.50.970">
    <property type="match status" value="2"/>
</dbReference>
<keyword evidence="6" id="KW-0474">Menaquinone biosynthesis</keyword>
<evidence type="ECO:0000259" key="8">
    <source>
        <dbReference type="Pfam" id="PF02775"/>
    </source>
</evidence>
<proteinExistence type="inferred from homology"/>
<comment type="catalytic activity">
    <reaction evidence="6">
        <text>isochorismate + 2-oxoglutarate + H(+) = 5-enolpyruvoyl-6-hydroxy-2-succinyl-cyclohex-3-ene-1-carboxylate + CO2</text>
        <dbReference type="Rhea" id="RHEA:25593"/>
        <dbReference type="ChEBI" id="CHEBI:15378"/>
        <dbReference type="ChEBI" id="CHEBI:16526"/>
        <dbReference type="ChEBI" id="CHEBI:16810"/>
        <dbReference type="ChEBI" id="CHEBI:29780"/>
        <dbReference type="ChEBI" id="CHEBI:58818"/>
        <dbReference type="EC" id="2.2.1.9"/>
    </reaction>
</comment>
<dbReference type="CDD" id="cd02009">
    <property type="entry name" value="TPP_SHCHC_synthase"/>
    <property type="match status" value="1"/>
</dbReference>
<keyword evidence="4 6" id="KW-0786">Thiamine pyrophosphate</keyword>
<evidence type="ECO:0000256" key="3">
    <source>
        <dbReference type="ARBA" id="ARBA00022842"/>
    </source>
</evidence>
<dbReference type="EMBL" id="LKST01000002">
    <property type="protein sequence ID" value="KQB84359.1"/>
    <property type="molecule type" value="Genomic_DNA"/>
</dbReference>
<dbReference type="CDD" id="cd07037">
    <property type="entry name" value="TPP_PYR_MenD"/>
    <property type="match status" value="1"/>
</dbReference>
<dbReference type="NCBIfam" id="TIGR00173">
    <property type="entry name" value="menD"/>
    <property type="match status" value="1"/>
</dbReference>
<evidence type="ECO:0000256" key="5">
    <source>
        <dbReference type="ARBA" id="ARBA00023211"/>
    </source>
</evidence>
<dbReference type="Gene3D" id="3.40.50.1220">
    <property type="entry name" value="TPP-binding domain"/>
    <property type="match status" value="1"/>
</dbReference>
<comment type="pathway">
    <text evidence="6">Quinol/quinone metabolism; 1,4-dihydroxy-2-naphthoate biosynthesis; 1,4-dihydroxy-2-naphthoate from chorismate: step 2/7.</text>
</comment>
<comment type="pathway">
    <text evidence="6">Quinol/quinone metabolism; menaquinone biosynthesis.</text>
</comment>